<dbReference type="InterPro" id="IPR024022">
    <property type="entry name" value="Tscrpt_reg_HTH_surface_antigen"/>
</dbReference>
<keyword evidence="2" id="KW-0238">DNA-binding</keyword>
<dbReference type="SUPFAM" id="SSF46689">
    <property type="entry name" value="Homeodomain-like"/>
    <property type="match status" value="1"/>
</dbReference>
<dbReference type="PROSITE" id="PS01124">
    <property type="entry name" value="HTH_ARAC_FAMILY_2"/>
    <property type="match status" value="1"/>
</dbReference>
<evidence type="ECO:0000256" key="2">
    <source>
        <dbReference type="ARBA" id="ARBA00023125"/>
    </source>
</evidence>
<evidence type="ECO:0000256" key="3">
    <source>
        <dbReference type="ARBA" id="ARBA00023163"/>
    </source>
</evidence>
<proteinExistence type="predicted"/>
<dbReference type="InterPro" id="IPR020449">
    <property type="entry name" value="Tscrpt_reg_AraC-type_HTH"/>
</dbReference>
<organism evidence="5 6">
    <name type="scientific">Enterococcus gallinarum</name>
    <dbReference type="NCBI Taxonomy" id="1353"/>
    <lineage>
        <taxon>Bacteria</taxon>
        <taxon>Bacillati</taxon>
        <taxon>Bacillota</taxon>
        <taxon>Bacilli</taxon>
        <taxon>Lactobacillales</taxon>
        <taxon>Enterococcaceae</taxon>
        <taxon>Enterococcus</taxon>
    </lineage>
</organism>
<reference evidence="5 6" key="1">
    <citation type="submission" date="2023-06" db="EMBL/GenBank/DDBJ databases">
        <title>Acute promotion of culturable opportunistic pathogens and persistent increase of antibiotic resistance following antibiotic exposure in mouse gut microbiota.</title>
        <authorList>
            <person name="Li L."/>
            <person name="Wang B."/>
            <person name="Sun Y."/>
            <person name="Wang M."/>
            <person name="Xu H."/>
        </authorList>
    </citation>
    <scope>NUCLEOTIDE SEQUENCE [LARGE SCALE GENOMIC DNA]</scope>
    <source>
        <strain evidence="5 6">CRI2_2</strain>
    </source>
</reference>
<dbReference type="InterPro" id="IPR018060">
    <property type="entry name" value="HTH_AraC"/>
</dbReference>
<sequence>MPQNKEVLLKSLHVCLRLPILIFDKEFNLVEEYRSNRTISFFYNYKLLLKRIVNDRDFFYYINGNFNEMFLLYVNGERNYLFGPFKCNIIDKEFFQLKMDQQHISLSNQKTLYEILSELPLFSLGDVRDILILVHYFFTGKIEDVLHIQLHNYVKEFSEYTELNERIDDLVSQNYDPEIYLFLYENKILEYVKTGDVEKLRDMVFQLSNGIVPAISGDTIRTEKNYSIIVFEKLAQTSISLGMDIIDAYQNRDKFVRKNELAVSLNEVLQIRDASIVFYTKEIGKEKTKKLSPLISSVVQYVGLNIYKKITVKEISEYFSISETKLRTNFKEEMNTTLYNYIMKRKISAAKVMLKSNNTISEVAFTLGFSDSSHLSKVFKKYTGISPKQFQQKIN</sequence>
<dbReference type="Pfam" id="PF12833">
    <property type="entry name" value="HTH_18"/>
    <property type="match status" value="1"/>
</dbReference>
<dbReference type="SMART" id="SM00342">
    <property type="entry name" value="HTH_ARAC"/>
    <property type="match status" value="1"/>
</dbReference>
<gene>
    <name evidence="5" type="ORF">QRX88_18135</name>
</gene>
<evidence type="ECO:0000256" key="1">
    <source>
        <dbReference type="ARBA" id="ARBA00023015"/>
    </source>
</evidence>
<dbReference type="PANTHER" id="PTHR43280:SF10">
    <property type="entry name" value="REGULATORY PROTEIN POCR"/>
    <property type="match status" value="1"/>
</dbReference>
<keyword evidence="1" id="KW-0805">Transcription regulation</keyword>
<dbReference type="Gene3D" id="1.10.10.60">
    <property type="entry name" value="Homeodomain-like"/>
    <property type="match status" value="2"/>
</dbReference>
<evidence type="ECO:0000259" key="4">
    <source>
        <dbReference type="PROSITE" id="PS01124"/>
    </source>
</evidence>
<keyword evidence="3" id="KW-0804">Transcription</keyword>
<accession>A0ABD4ZXZ0</accession>
<dbReference type="PRINTS" id="PR00032">
    <property type="entry name" value="HTHARAC"/>
</dbReference>
<comment type="caution">
    <text evidence="5">The sequence shown here is derived from an EMBL/GenBank/DDBJ whole genome shotgun (WGS) entry which is preliminary data.</text>
</comment>
<dbReference type="PANTHER" id="PTHR43280">
    <property type="entry name" value="ARAC-FAMILY TRANSCRIPTIONAL REGULATOR"/>
    <property type="match status" value="1"/>
</dbReference>
<name>A0ABD4ZXZ0_ENTGA</name>
<dbReference type="InterPro" id="IPR009057">
    <property type="entry name" value="Homeodomain-like_sf"/>
</dbReference>
<dbReference type="NCBIfam" id="TIGR04094">
    <property type="entry name" value="adjacent_YSIRK"/>
    <property type="match status" value="1"/>
</dbReference>
<dbReference type="RefSeq" id="WP_103301395.1">
    <property type="nucleotide sequence ID" value="NZ_CAJSZC010000006.1"/>
</dbReference>
<feature type="domain" description="HTH araC/xylS-type" evidence="4">
    <location>
        <begin position="296"/>
        <end position="393"/>
    </location>
</feature>
<dbReference type="AlphaFoldDB" id="A0ABD4ZXZ0"/>
<dbReference type="EMBL" id="JASUBT010000027">
    <property type="protein sequence ID" value="MDL4937623.1"/>
    <property type="molecule type" value="Genomic_DNA"/>
</dbReference>
<protein>
    <submittedName>
        <fullName evidence="5">YSIRK-targeted surface antigen transcriptional regulator</fullName>
    </submittedName>
</protein>
<evidence type="ECO:0000313" key="5">
    <source>
        <dbReference type="EMBL" id="MDL4937623.1"/>
    </source>
</evidence>
<dbReference type="Proteomes" id="UP001241571">
    <property type="component" value="Unassembled WGS sequence"/>
</dbReference>
<dbReference type="InterPro" id="IPR018062">
    <property type="entry name" value="HTH_AraC-typ_CS"/>
</dbReference>
<evidence type="ECO:0000313" key="6">
    <source>
        <dbReference type="Proteomes" id="UP001241571"/>
    </source>
</evidence>
<dbReference type="PROSITE" id="PS00041">
    <property type="entry name" value="HTH_ARAC_FAMILY_1"/>
    <property type="match status" value="1"/>
</dbReference>
<dbReference type="GO" id="GO:0003677">
    <property type="term" value="F:DNA binding"/>
    <property type="evidence" value="ECO:0007669"/>
    <property type="project" value="UniProtKB-KW"/>
</dbReference>